<dbReference type="EMBL" id="DF968181">
    <property type="protein sequence ID" value="GAP40996.1"/>
    <property type="molecule type" value="Genomic_DNA"/>
</dbReference>
<reference evidence="1" key="1">
    <citation type="journal article" date="2015" name="Genome Announc.">
        <title>Draft Genome Sequence of Anaerolineae Strain TC1, a Novel Isolate from a Methanogenic Wastewater Treatment System.</title>
        <authorList>
            <person name="Matsuura N."/>
            <person name="Tourlousse D.M."/>
            <person name="Sun L."/>
            <person name="Toyonaga M."/>
            <person name="Kuroda K."/>
            <person name="Ohashi A."/>
            <person name="Cruz R."/>
            <person name="Yamaguchi T."/>
            <person name="Sekiguchi Y."/>
        </authorList>
    </citation>
    <scope>NUCLEOTIDE SEQUENCE [LARGE SCALE GENOMIC DNA]</scope>
    <source>
        <strain evidence="1">TC1</strain>
    </source>
</reference>
<dbReference type="Proteomes" id="UP000053370">
    <property type="component" value="Unassembled WGS sequence"/>
</dbReference>
<accession>A0A0S7BUR3</accession>
<evidence type="ECO:0000313" key="2">
    <source>
        <dbReference type="Proteomes" id="UP000053370"/>
    </source>
</evidence>
<evidence type="ECO:0000313" key="1">
    <source>
        <dbReference type="EMBL" id="GAP40996.1"/>
    </source>
</evidence>
<organism evidence="1">
    <name type="scientific">Flexilinea flocculi</name>
    <dbReference type="NCBI Taxonomy" id="1678840"/>
    <lineage>
        <taxon>Bacteria</taxon>
        <taxon>Bacillati</taxon>
        <taxon>Chloroflexota</taxon>
        <taxon>Anaerolineae</taxon>
        <taxon>Anaerolineales</taxon>
        <taxon>Anaerolineaceae</taxon>
        <taxon>Flexilinea</taxon>
    </lineage>
</organism>
<proteinExistence type="predicted"/>
<protein>
    <submittedName>
        <fullName evidence="1">Uncharacterized protein</fullName>
    </submittedName>
</protein>
<gene>
    <name evidence="1" type="ORF">ATC1_13978</name>
</gene>
<name>A0A0S7BUR3_9CHLR</name>
<dbReference type="AlphaFoldDB" id="A0A0S7BUR3"/>
<sequence length="85" mass="10117">MLLLGKTFIQDILLYTTIIKYADIVKTIRNLKRIICYGVDFTQSANIKNGKQNFFKFIMVIYMAIHNLCYKFRIEIRVETMICQK</sequence>
<keyword evidence="2" id="KW-1185">Reference proteome</keyword>